<keyword evidence="9 18" id="KW-0472">Membrane</keyword>
<evidence type="ECO:0000256" key="7">
    <source>
        <dbReference type="ARBA" id="ARBA00022927"/>
    </source>
</evidence>
<comment type="function">
    <text evidence="11">Required for the insertion and/or proper folding and/or complex formation of integral membrane proteins into the membrane. Involved in integration of membrane proteins that insert both dependently and independently of the Sec translocase complex, as well as at least some lipoproteins. Aids folding of multispanning membrane proteins.</text>
</comment>
<dbReference type="GO" id="GO:0015031">
    <property type="term" value="P:protein transport"/>
    <property type="evidence" value="ECO:0007669"/>
    <property type="project" value="UniProtKB-KW"/>
</dbReference>
<name>A0ABD6FGT9_9PSEU</name>
<comment type="similarity">
    <text evidence="2">Belongs to the OXA1/ALB3/YidC family. Type 1 subfamily.</text>
</comment>
<dbReference type="EMBL" id="QGUI02000170">
    <property type="protein sequence ID" value="MFO7193137.1"/>
    <property type="molecule type" value="Genomic_DNA"/>
</dbReference>
<proteinExistence type="inferred from homology"/>
<feature type="region of interest" description="Disordered" evidence="17">
    <location>
        <begin position="268"/>
        <end position="354"/>
    </location>
</feature>
<evidence type="ECO:0000313" key="20">
    <source>
        <dbReference type="EMBL" id="MFO7193137.1"/>
    </source>
</evidence>
<feature type="transmembrane region" description="Helical" evidence="18">
    <location>
        <begin position="31"/>
        <end position="53"/>
    </location>
</feature>
<evidence type="ECO:0000256" key="12">
    <source>
        <dbReference type="ARBA" id="ARBA00026028"/>
    </source>
</evidence>
<organism evidence="20 21">
    <name type="scientific">Thermocrispum agreste</name>
    <dbReference type="NCBI Taxonomy" id="37925"/>
    <lineage>
        <taxon>Bacteria</taxon>
        <taxon>Bacillati</taxon>
        <taxon>Actinomycetota</taxon>
        <taxon>Actinomycetes</taxon>
        <taxon>Pseudonocardiales</taxon>
        <taxon>Pseudonocardiaceae</taxon>
        <taxon>Thermocrispum</taxon>
    </lineage>
</organism>
<accession>A0ABD6FGT9</accession>
<evidence type="ECO:0000256" key="18">
    <source>
        <dbReference type="SAM" id="Phobius"/>
    </source>
</evidence>
<dbReference type="Proteomes" id="UP000249324">
    <property type="component" value="Unassembled WGS sequence"/>
</dbReference>
<evidence type="ECO:0000256" key="2">
    <source>
        <dbReference type="ARBA" id="ARBA00010527"/>
    </source>
</evidence>
<feature type="compositionally biased region" description="Low complexity" evidence="17">
    <location>
        <begin position="331"/>
        <end position="344"/>
    </location>
</feature>
<comment type="caution">
    <text evidence="20">The sequence shown here is derived from an EMBL/GenBank/DDBJ whole genome shotgun (WGS) entry which is preliminary data.</text>
</comment>
<dbReference type="InterPro" id="IPR001708">
    <property type="entry name" value="YidC/ALB3/OXA1/COX18"/>
</dbReference>
<dbReference type="Pfam" id="PF02096">
    <property type="entry name" value="60KD_IMP"/>
    <property type="match status" value="1"/>
</dbReference>
<keyword evidence="4" id="KW-0813">Transport</keyword>
<evidence type="ECO:0000256" key="14">
    <source>
        <dbReference type="ARBA" id="ARBA00033245"/>
    </source>
</evidence>
<evidence type="ECO:0000256" key="15">
    <source>
        <dbReference type="ARBA" id="ARBA00033342"/>
    </source>
</evidence>
<evidence type="ECO:0000313" key="21">
    <source>
        <dbReference type="Proteomes" id="UP000249324"/>
    </source>
</evidence>
<evidence type="ECO:0000256" key="4">
    <source>
        <dbReference type="ARBA" id="ARBA00022448"/>
    </source>
</evidence>
<evidence type="ECO:0000256" key="9">
    <source>
        <dbReference type="ARBA" id="ARBA00023136"/>
    </source>
</evidence>
<dbReference type="NCBIfam" id="TIGR03592">
    <property type="entry name" value="yidC_oxa1_cterm"/>
    <property type="match status" value="1"/>
</dbReference>
<dbReference type="CDD" id="cd20070">
    <property type="entry name" value="5TM_YidC_Alb3"/>
    <property type="match status" value="1"/>
</dbReference>
<comment type="subunit">
    <text evidence="12">Interacts with the Sec translocase complex via SecD. Specifically interacts with transmembrane segments of nascent integral membrane proteins during membrane integration.</text>
</comment>
<feature type="compositionally biased region" description="Low complexity" evidence="17">
    <location>
        <begin position="291"/>
        <end position="311"/>
    </location>
</feature>
<keyword evidence="6 16" id="KW-0812">Transmembrane</keyword>
<dbReference type="PANTHER" id="PTHR12428:SF65">
    <property type="entry name" value="CYTOCHROME C OXIDASE ASSEMBLY PROTEIN COX18, MITOCHONDRIAL"/>
    <property type="match status" value="1"/>
</dbReference>
<feature type="domain" description="Membrane insertase YidC/Oxa/ALB C-terminal" evidence="19">
    <location>
        <begin position="33"/>
        <end position="255"/>
    </location>
</feature>
<gene>
    <name evidence="20" type="primary">yidC</name>
    <name evidence="20" type="ORF">DIU77_012920</name>
</gene>
<dbReference type="InterPro" id="IPR047196">
    <property type="entry name" value="YidC_ALB_C"/>
</dbReference>
<feature type="transmembrane region" description="Helical" evidence="18">
    <location>
        <begin position="173"/>
        <end position="193"/>
    </location>
</feature>
<evidence type="ECO:0000256" key="13">
    <source>
        <dbReference type="ARBA" id="ARBA00031538"/>
    </source>
</evidence>
<feature type="transmembrane region" description="Helical" evidence="18">
    <location>
        <begin position="5"/>
        <end position="25"/>
    </location>
</feature>
<feature type="compositionally biased region" description="Basic residues" evidence="17">
    <location>
        <begin position="345"/>
        <end position="354"/>
    </location>
</feature>
<evidence type="ECO:0000259" key="19">
    <source>
        <dbReference type="Pfam" id="PF02096"/>
    </source>
</evidence>
<dbReference type="PANTHER" id="PTHR12428">
    <property type="entry name" value="OXA1"/>
    <property type="match status" value="1"/>
</dbReference>
<dbReference type="NCBIfam" id="NF002899">
    <property type="entry name" value="PRK03449.1"/>
    <property type="match status" value="1"/>
</dbReference>
<feature type="transmembrane region" description="Helical" evidence="18">
    <location>
        <begin position="218"/>
        <end position="241"/>
    </location>
</feature>
<keyword evidence="10" id="KW-0143">Chaperone</keyword>
<keyword evidence="8 18" id="KW-1133">Transmembrane helix</keyword>
<evidence type="ECO:0000256" key="8">
    <source>
        <dbReference type="ARBA" id="ARBA00022989"/>
    </source>
</evidence>
<keyword evidence="7" id="KW-0653">Protein transport</keyword>
<evidence type="ECO:0000256" key="5">
    <source>
        <dbReference type="ARBA" id="ARBA00022475"/>
    </source>
</evidence>
<evidence type="ECO:0000256" key="11">
    <source>
        <dbReference type="ARBA" id="ARBA00025034"/>
    </source>
</evidence>
<evidence type="ECO:0000256" key="3">
    <source>
        <dbReference type="ARBA" id="ARBA00015325"/>
    </source>
</evidence>
<comment type="subcellular location">
    <subcellularLocation>
        <location evidence="1">Cell membrane</location>
        <topology evidence="1">Multi-pass membrane protein</topology>
    </subcellularLocation>
    <subcellularLocation>
        <location evidence="16">Membrane</location>
        <topology evidence="16">Multi-pass membrane protein</topology>
    </subcellularLocation>
</comment>
<dbReference type="InterPro" id="IPR028055">
    <property type="entry name" value="YidC/Oxa/ALB_C"/>
</dbReference>
<evidence type="ECO:0000256" key="1">
    <source>
        <dbReference type="ARBA" id="ARBA00004651"/>
    </source>
</evidence>
<dbReference type="AlphaFoldDB" id="A0ABD6FGT9"/>
<evidence type="ECO:0000256" key="6">
    <source>
        <dbReference type="ARBA" id="ARBA00022692"/>
    </source>
</evidence>
<dbReference type="GO" id="GO:0051205">
    <property type="term" value="P:protein insertion into membrane"/>
    <property type="evidence" value="ECO:0007669"/>
    <property type="project" value="UniProtKB-ARBA"/>
</dbReference>
<evidence type="ECO:0000256" key="17">
    <source>
        <dbReference type="SAM" id="MobiDB-lite"/>
    </source>
</evidence>
<protein>
    <recommendedName>
        <fullName evidence="3">Membrane protein insertase YidC</fullName>
    </recommendedName>
    <alternativeName>
        <fullName evidence="15">Foldase YidC</fullName>
    </alternativeName>
    <alternativeName>
        <fullName evidence="14">Membrane integrase YidC</fullName>
    </alternativeName>
    <alternativeName>
        <fullName evidence="13">Membrane protein YidC</fullName>
    </alternativeName>
</protein>
<evidence type="ECO:0000256" key="16">
    <source>
        <dbReference type="RuleBase" id="RU003945"/>
    </source>
</evidence>
<keyword evidence="5" id="KW-1003">Cell membrane</keyword>
<reference evidence="20 21" key="1">
    <citation type="journal article" date="2021" name="BMC Genomics">
        <title>Genome-resolved metagenome and metatranscriptome analyses of thermophilic composting reveal key bacterial players and their metabolic interactions.</title>
        <authorList>
            <person name="Braga L.P.P."/>
            <person name="Pereira R.V."/>
            <person name="Martins L.F."/>
            <person name="Moura L.M.S."/>
            <person name="Sanchez F.B."/>
            <person name="Patane J.S.L."/>
            <person name="da Silva A.M."/>
            <person name="Setubal J.C."/>
        </authorList>
    </citation>
    <scope>NUCLEOTIDE SEQUENCE [LARGE SCALE GENOMIC DNA]</scope>
    <source>
        <strain evidence="20">ZC4RG45</strain>
    </source>
</reference>
<sequence>MFDYLLYYPVTFILWIWHKVFGTIFGEAQAISWVLGIVFLTFTVRAILFKPFVSQVRSMKKMQEFAPEIKKIQKRYANDRQRQALAMQKLQREHGVNPLGGCLPILLQIPVFIGLNHVLRAFAVHAEKGWGNYTFSPEATQQYMQADLFGSNLGQAIYNTGVMGMSGDGFHSPAVPVAIPLMVLASALTHLTARHSVSRQNPANATQQTAVMNKLTLYVFPIGLLVFGAFIPIGLLIYFLSNNAWTLMQQRIVYRRIDREEEEKKKAALEKRSALAPKPGARPMQTKKKGAASSAGKAPKPGQKPAAQKPATQKSKSGGQPGGANNKPSTAPGKPSTASSGAGAAKKKPGRKRR</sequence>
<evidence type="ECO:0000256" key="10">
    <source>
        <dbReference type="ARBA" id="ARBA00023186"/>
    </source>
</evidence>
<dbReference type="GO" id="GO:0005886">
    <property type="term" value="C:plasma membrane"/>
    <property type="evidence" value="ECO:0007669"/>
    <property type="project" value="UniProtKB-SubCell"/>
</dbReference>